<evidence type="ECO:0000313" key="1">
    <source>
        <dbReference type="EMBL" id="QUX26446.1"/>
    </source>
</evidence>
<accession>A0A975KSR9</accession>
<reference evidence="2" key="1">
    <citation type="submission" date="2021-05" db="EMBL/GenBank/DDBJ databases">
        <title>Direct Submission.</title>
        <authorList>
            <person name="Li K."/>
            <person name="Gao J."/>
        </authorList>
    </citation>
    <scope>NUCLEOTIDE SEQUENCE [LARGE SCALE GENOMIC DNA]</scope>
    <source>
        <strain evidence="2">Mg02</strain>
        <plasmid evidence="2">unnamed4</plasmid>
    </source>
</reference>
<keyword evidence="1" id="KW-0614">Plasmid</keyword>
<keyword evidence="2" id="KW-1185">Reference proteome</keyword>
<geneLocation type="plasmid" evidence="1 2">
    <name>unnamed4</name>
</geneLocation>
<dbReference type="Proteomes" id="UP000676079">
    <property type="component" value="Plasmid unnamed4"/>
</dbReference>
<evidence type="ECO:0000313" key="2">
    <source>
        <dbReference type="Proteomes" id="UP000676079"/>
    </source>
</evidence>
<dbReference type="EMBL" id="CP074136">
    <property type="protein sequence ID" value="QUX26446.1"/>
    <property type="molecule type" value="Genomic_DNA"/>
</dbReference>
<proteinExistence type="predicted"/>
<organism evidence="1 2">
    <name type="scientific">Nocardiopsis changdeensis</name>
    <dbReference type="NCBI Taxonomy" id="2831969"/>
    <lineage>
        <taxon>Bacteria</taxon>
        <taxon>Bacillati</taxon>
        <taxon>Actinomycetota</taxon>
        <taxon>Actinomycetes</taxon>
        <taxon>Streptosporangiales</taxon>
        <taxon>Nocardiopsidaceae</taxon>
        <taxon>Nocardiopsis</taxon>
    </lineage>
</organism>
<name>A0A975KSR9_9ACTN</name>
<gene>
    <name evidence="1" type="ORF">KGD84_32630</name>
</gene>
<dbReference type="RefSeq" id="WP_220566025.1">
    <property type="nucleotide sequence ID" value="NZ_CP074136.1"/>
</dbReference>
<sequence length="276" mass="29680">MTEHTQDDREALRRWARDAGHDDAQAEAIATDSAAHRAALAAWLTERGLDPAQAADPATPPDPAILAEWGPTHGIQPNTAEVLASTRETFPPRRTVGLRVVKGARDAQAVAAEEFAPGERVGRETYAKRTGMAATTVKRSVAAHANQAPETDGRNRFDAQELAAFLADLRYPGPGLYSLAELEAWRVTQVAASHVAAVDPGQFGEGERITVKAFCDRTGRDRSTVSKAINNPRWQGEDAKPKAPVRGADGLFDAREIAAFLNGLPRRVGKPPKSRG</sequence>
<protein>
    <submittedName>
        <fullName evidence="1">Uncharacterized protein</fullName>
    </submittedName>
</protein>